<accession>A0A1W2GFN2</accession>
<dbReference type="EMBL" id="FWYF01000002">
    <property type="protein sequence ID" value="SMD35076.1"/>
    <property type="molecule type" value="Genomic_DNA"/>
</dbReference>
<dbReference type="Pfam" id="PF01541">
    <property type="entry name" value="GIY-YIG"/>
    <property type="match status" value="1"/>
</dbReference>
<protein>
    <submittedName>
        <fullName evidence="3">Putative endonuclease</fullName>
    </submittedName>
</protein>
<keyword evidence="3" id="KW-0255">Endonuclease</keyword>
<name>A0A1W2GFN2_REIFA</name>
<dbReference type="Gene3D" id="3.40.1440.10">
    <property type="entry name" value="GIY-YIG endonuclease"/>
    <property type="match status" value="1"/>
</dbReference>
<dbReference type="CDD" id="cd10448">
    <property type="entry name" value="GIY-YIG_unchar_3"/>
    <property type="match status" value="1"/>
</dbReference>
<evidence type="ECO:0000313" key="3">
    <source>
        <dbReference type="EMBL" id="SMD35076.1"/>
    </source>
</evidence>
<feature type="domain" description="GIY-YIG" evidence="2">
    <location>
        <begin position="3"/>
        <end position="80"/>
    </location>
</feature>
<dbReference type="InterPro" id="IPR050190">
    <property type="entry name" value="UPF0213_domain"/>
</dbReference>
<reference evidence="3 4" key="1">
    <citation type="submission" date="2017-04" db="EMBL/GenBank/DDBJ databases">
        <authorList>
            <person name="Afonso C.L."/>
            <person name="Miller P.J."/>
            <person name="Scott M.A."/>
            <person name="Spackman E."/>
            <person name="Goraichik I."/>
            <person name="Dimitrov K.M."/>
            <person name="Suarez D.L."/>
            <person name="Swayne D.E."/>
        </authorList>
    </citation>
    <scope>NUCLEOTIDE SEQUENCE [LARGE SCALE GENOMIC DNA]</scope>
    <source>
        <strain evidence="3 4">DSM 26133</strain>
    </source>
</reference>
<dbReference type="SUPFAM" id="SSF82771">
    <property type="entry name" value="GIY-YIG endonuclease"/>
    <property type="match status" value="1"/>
</dbReference>
<comment type="similarity">
    <text evidence="1">Belongs to the UPF0213 family.</text>
</comment>
<dbReference type="Proteomes" id="UP000192472">
    <property type="component" value="Unassembled WGS sequence"/>
</dbReference>
<dbReference type="PROSITE" id="PS50164">
    <property type="entry name" value="GIY_YIG"/>
    <property type="match status" value="1"/>
</dbReference>
<dbReference type="OrthoDB" id="1495241at2"/>
<dbReference type="RefSeq" id="WP_084372983.1">
    <property type="nucleotide sequence ID" value="NZ_FWYF01000002.1"/>
</dbReference>
<gene>
    <name evidence="3" type="ORF">SAMN04488029_2330</name>
</gene>
<organism evidence="3 4">
    <name type="scientific">Reichenbachiella faecimaris</name>
    <dbReference type="NCBI Taxonomy" id="692418"/>
    <lineage>
        <taxon>Bacteria</taxon>
        <taxon>Pseudomonadati</taxon>
        <taxon>Bacteroidota</taxon>
        <taxon>Cytophagia</taxon>
        <taxon>Cytophagales</taxon>
        <taxon>Reichenbachiellaceae</taxon>
        <taxon>Reichenbachiella</taxon>
    </lineage>
</organism>
<dbReference type="GO" id="GO:0004519">
    <property type="term" value="F:endonuclease activity"/>
    <property type="evidence" value="ECO:0007669"/>
    <property type="project" value="UniProtKB-KW"/>
</dbReference>
<evidence type="ECO:0000259" key="2">
    <source>
        <dbReference type="PROSITE" id="PS50164"/>
    </source>
</evidence>
<sequence length="99" mass="11919">MAKGGYIYIVSNKNRTVLYTGVTSNLHNRIYEHKNGLGASFTKKYNCTDLLYYEFFTDIESAIHREKRIKKYKREWKENLIHEMNPEMRDLFDEISEMK</sequence>
<keyword evidence="4" id="KW-1185">Reference proteome</keyword>
<keyword evidence="3" id="KW-0540">Nuclease</keyword>
<dbReference type="InterPro" id="IPR035901">
    <property type="entry name" value="GIY-YIG_endonuc_sf"/>
</dbReference>
<keyword evidence="3" id="KW-0378">Hydrolase</keyword>
<dbReference type="PANTHER" id="PTHR34477">
    <property type="entry name" value="UPF0213 PROTEIN YHBQ"/>
    <property type="match status" value="1"/>
</dbReference>
<dbReference type="AlphaFoldDB" id="A0A1W2GFN2"/>
<proteinExistence type="inferred from homology"/>
<evidence type="ECO:0000256" key="1">
    <source>
        <dbReference type="ARBA" id="ARBA00007435"/>
    </source>
</evidence>
<dbReference type="PANTHER" id="PTHR34477:SF5">
    <property type="entry name" value="BSL5627 PROTEIN"/>
    <property type="match status" value="1"/>
</dbReference>
<dbReference type="InterPro" id="IPR000305">
    <property type="entry name" value="GIY-YIG_endonuc"/>
</dbReference>
<evidence type="ECO:0000313" key="4">
    <source>
        <dbReference type="Proteomes" id="UP000192472"/>
    </source>
</evidence>